<dbReference type="InterPro" id="IPR041705">
    <property type="entry name" value="PIN_Sll0205"/>
</dbReference>
<evidence type="ECO:0000259" key="1">
    <source>
        <dbReference type="Pfam" id="PF01850"/>
    </source>
</evidence>
<dbReference type="InterPro" id="IPR029060">
    <property type="entry name" value="PIN-like_dom_sf"/>
</dbReference>
<dbReference type="CDD" id="cd09872">
    <property type="entry name" value="PIN_Sll0205-like"/>
    <property type="match status" value="1"/>
</dbReference>
<dbReference type="STRING" id="1198114.AciX9_0932"/>
<dbReference type="PANTHER" id="PTHR36173">
    <property type="entry name" value="RIBONUCLEASE VAPC16-RELATED"/>
    <property type="match status" value="1"/>
</dbReference>
<name>E8X1T0_GRATM</name>
<dbReference type="PANTHER" id="PTHR36173:SF2">
    <property type="entry name" value="RIBONUCLEASE VAPC16"/>
    <property type="match status" value="1"/>
</dbReference>
<feature type="domain" description="PIN" evidence="1">
    <location>
        <begin position="65"/>
        <end position="123"/>
    </location>
</feature>
<dbReference type="Proteomes" id="UP000000343">
    <property type="component" value="Chromosome"/>
</dbReference>
<keyword evidence="3" id="KW-1185">Reference proteome</keyword>
<dbReference type="AlphaFoldDB" id="E8X1T0"/>
<dbReference type="Pfam" id="PF01850">
    <property type="entry name" value="PIN"/>
    <property type="match status" value="1"/>
</dbReference>
<dbReference type="SUPFAM" id="SSF88723">
    <property type="entry name" value="PIN domain-like"/>
    <property type="match status" value="1"/>
</dbReference>
<dbReference type="InterPro" id="IPR002716">
    <property type="entry name" value="PIN_dom"/>
</dbReference>
<accession>E8X1T0</accession>
<sequence length="128" mass="14760">MDLLLDSHPMLWSMYEPERLSPSVASLIFDRTNRLFASLGSIMDISHKAAFHKLPLVGSNVYKLLEQLRKYDCTILPITQPDVLAATALPLIHGDPFDRLYIAQAQRHRLTILTKDEHMKKYDVQTIW</sequence>
<dbReference type="HOGENOM" id="CLU_129890_0_1_0"/>
<gene>
    <name evidence="2" type="ordered locus">AciX9_0932</name>
</gene>
<evidence type="ECO:0000313" key="2">
    <source>
        <dbReference type="EMBL" id="ADW67999.1"/>
    </source>
</evidence>
<reference evidence="3" key="1">
    <citation type="submission" date="2011-01" db="EMBL/GenBank/DDBJ databases">
        <title>Complete sequence of chromosome of Acidobacterium sp. MP5ACTX9.</title>
        <authorList>
            <consortium name="US DOE Joint Genome Institute"/>
            <person name="Lucas S."/>
            <person name="Copeland A."/>
            <person name="Lapidus A."/>
            <person name="Cheng J.-F."/>
            <person name="Goodwin L."/>
            <person name="Pitluck S."/>
            <person name="Teshima H."/>
            <person name="Detter J.C."/>
            <person name="Han C."/>
            <person name="Tapia R."/>
            <person name="Land M."/>
            <person name="Hauser L."/>
            <person name="Kyrpides N."/>
            <person name="Ivanova N."/>
            <person name="Ovchinnikova G."/>
            <person name="Pagani I."/>
            <person name="Rawat S.R."/>
            <person name="Mannisto M."/>
            <person name="Haggblom M.M."/>
            <person name="Woyke T."/>
        </authorList>
    </citation>
    <scope>NUCLEOTIDE SEQUENCE [LARGE SCALE GENOMIC DNA]</scope>
    <source>
        <strain evidence="3">MP5ACTX9</strain>
    </source>
</reference>
<dbReference type="KEGG" id="acm:AciX9_0932"/>
<organism evidence="3">
    <name type="scientific">Granulicella tundricola (strain ATCC BAA-1859 / DSM 23138 / MP5ACTX9)</name>
    <dbReference type="NCBI Taxonomy" id="1198114"/>
    <lineage>
        <taxon>Bacteria</taxon>
        <taxon>Pseudomonadati</taxon>
        <taxon>Acidobacteriota</taxon>
        <taxon>Terriglobia</taxon>
        <taxon>Terriglobales</taxon>
        <taxon>Acidobacteriaceae</taxon>
        <taxon>Granulicella</taxon>
    </lineage>
</organism>
<proteinExistence type="predicted"/>
<dbReference type="EMBL" id="CP002480">
    <property type="protein sequence ID" value="ADW67999.1"/>
    <property type="molecule type" value="Genomic_DNA"/>
</dbReference>
<evidence type="ECO:0000313" key="3">
    <source>
        <dbReference type="Proteomes" id="UP000000343"/>
    </source>
</evidence>
<dbReference type="eggNOG" id="COG3744">
    <property type="taxonomic scope" value="Bacteria"/>
</dbReference>
<protein>
    <submittedName>
        <fullName evidence="2">PilT protein domain protein</fullName>
    </submittedName>
</protein>
<dbReference type="PaxDb" id="1198114-AciX9_0932"/>
<dbReference type="InterPro" id="IPR052919">
    <property type="entry name" value="TA_system_RNase"/>
</dbReference>